<protein>
    <submittedName>
        <fullName evidence="2">Uncharacterized protein</fullName>
    </submittedName>
</protein>
<reference evidence="2 3" key="3">
    <citation type="journal article" date="2015" name="Genome Announc.">
        <title>Draft Genome Sequence of the Archiascomycetous Yeast Saitoella complicata.</title>
        <authorList>
            <person name="Yamauchi K."/>
            <person name="Kondo S."/>
            <person name="Hamamoto M."/>
            <person name="Takahashi Y."/>
            <person name="Ogura Y."/>
            <person name="Hayashi T."/>
            <person name="Nishida H."/>
        </authorList>
    </citation>
    <scope>NUCLEOTIDE SEQUENCE [LARGE SCALE GENOMIC DNA]</scope>
    <source>
        <strain evidence="2 3">NRRL Y-17804</strain>
    </source>
</reference>
<evidence type="ECO:0000313" key="2">
    <source>
        <dbReference type="EMBL" id="GAO50756.1"/>
    </source>
</evidence>
<organism evidence="2 3">
    <name type="scientific">Saitoella complicata (strain BCRC 22490 / CBS 7301 / JCM 7358 / NBRC 10748 / NRRL Y-17804)</name>
    <dbReference type="NCBI Taxonomy" id="698492"/>
    <lineage>
        <taxon>Eukaryota</taxon>
        <taxon>Fungi</taxon>
        <taxon>Dikarya</taxon>
        <taxon>Ascomycota</taxon>
        <taxon>Taphrinomycotina</taxon>
        <taxon>Taphrinomycotina incertae sedis</taxon>
        <taxon>Saitoella</taxon>
    </lineage>
</organism>
<proteinExistence type="predicted"/>
<dbReference type="Proteomes" id="UP000033140">
    <property type="component" value="Unassembled WGS sequence"/>
</dbReference>
<reference evidence="2 3" key="1">
    <citation type="journal article" date="2011" name="J. Gen. Appl. Microbiol.">
        <title>Draft genome sequencing of the enigmatic yeast Saitoella complicata.</title>
        <authorList>
            <person name="Nishida H."/>
            <person name="Hamamoto M."/>
            <person name="Sugiyama J."/>
        </authorList>
    </citation>
    <scope>NUCLEOTIDE SEQUENCE [LARGE SCALE GENOMIC DNA]</scope>
    <source>
        <strain evidence="2 3">NRRL Y-17804</strain>
    </source>
</reference>
<keyword evidence="1" id="KW-0732">Signal</keyword>
<accession>A0A0E9NM29</accession>
<name>A0A0E9NM29_SAICN</name>
<reference evidence="2 3" key="2">
    <citation type="journal article" date="2014" name="J. Gen. Appl. Microbiol.">
        <title>The early diverging ascomycetous budding yeast Saitoella complicata has three histone deacetylases belonging to the Clr6, Hos2, and Rpd3 lineages.</title>
        <authorList>
            <person name="Nishida H."/>
            <person name="Matsumoto T."/>
            <person name="Kondo S."/>
            <person name="Hamamoto M."/>
            <person name="Yoshikawa H."/>
        </authorList>
    </citation>
    <scope>NUCLEOTIDE SEQUENCE [LARGE SCALE GENOMIC DNA]</scope>
    <source>
        <strain evidence="2 3">NRRL Y-17804</strain>
    </source>
</reference>
<keyword evidence="3" id="KW-1185">Reference proteome</keyword>
<sequence length="82" mass="9096">MSGGLGTDFVPFLMLHLVSTSLAAPGAKEADVERILEWVLKDFPELNTIARSSHLEKPQHLDQRPAPAMALLEWNWNGIGME</sequence>
<evidence type="ECO:0000313" key="3">
    <source>
        <dbReference type="Proteomes" id="UP000033140"/>
    </source>
</evidence>
<feature type="chain" id="PRO_5002430603" evidence="1">
    <location>
        <begin position="24"/>
        <end position="82"/>
    </location>
</feature>
<comment type="caution">
    <text evidence="2">The sequence shown here is derived from an EMBL/GenBank/DDBJ whole genome shotgun (WGS) entry which is preliminary data.</text>
</comment>
<dbReference type="AlphaFoldDB" id="A0A0E9NM29"/>
<gene>
    <name evidence="2" type="ORF">G7K_4877-t1</name>
</gene>
<dbReference type="EMBL" id="BACD03000036">
    <property type="protein sequence ID" value="GAO50756.1"/>
    <property type="molecule type" value="Genomic_DNA"/>
</dbReference>
<evidence type="ECO:0000256" key="1">
    <source>
        <dbReference type="SAM" id="SignalP"/>
    </source>
</evidence>
<feature type="signal peptide" evidence="1">
    <location>
        <begin position="1"/>
        <end position="23"/>
    </location>
</feature>